<evidence type="ECO:0000256" key="1">
    <source>
        <dbReference type="SAM" id="Phobius"/>
    </source>
</evidence>
<feature type="transmembrane region" description="Helical" evidence="1">
    <location>
        <begin position="12"/>
        <end position="35"/>
    </location>
</feature>
<organism evidence="2 3">
    <name type="scientific">Candidatus Bacteroides merdavium</name>
    <dbReference type="NCBI Taxonomy" id="2838472"/>
    <lineage>
        <taxon>Bacteria</taxon>
        <taxon>Pseudomonadati</taxon>
        <taxon>Bacteroidota</taxon>
        <taxon>Bacteroidia</taxon>
        <taxon>Bacteroidales</taxon>
        <taxon>Bacteroidaceae</taxon>
        <taxon>Bacteroides</taxon>
    </lineage>
</organism>
<dbReference type="Proteomes" id="UP000824108">
    <property type="component" value="Unassembled WGS sequence"/>
</dbReference>
<feature type="transmembrane region" description="Helical" evidence="1">
    <location>
        <begin position="283"/>
        <end position="304"/>
    </location>
</feature>
<feature type="transmembrane region" description="Helical" evidence="1">
    <location>
        <begin position="229"/>
        <end position="248"/>
    </location>
</feature>
<feature type="transmembrane region" description="Helical" evidence="1">
    <location>
        <begin position="180"/>
        <end position="200"/>
    </location>
</feature>
<evidence type="ECO:0008006" key="4">
    <source>
        <dbReference type="Google" id="ProtNLM"/>
    </source>
</evidence>
<proteinExistence type="predicted"/>
<reference evidence="2" key="1">
    <citation type="journal article" date="2021" name="PeerJ">
        <title>Extensive microbial diversity within the chicken gut microbiome revealed by metagenomics and culture.</title>
        <authorList>
            <person name="Gilroy R."/>
            <person name="Ravi A."/>
            <person name="Getino M."/>
            <person name="Pursley I."/>
            <person name="Horton D.L."/>
            <person name="Alikhan N.F."/>
            <person name="Baker D."/>
            <person name="Gharbi K."/>
            <person name="Hall N."/>
            <person name="Watson M."/>
            <person name="Adriaenssens E.M."/>
            <person name="Foster-Nyarko E."/>
            <person name="Jarju S."/>
            <person name="Secka A."/>
            <person name="Antonio M."/>
            <person name="Oren A."/>
            <person name="Chaudhuri R.R."/>
            <person name="La Ragione R."/>
            <person name="Hildebrand F."/>
            <person name="Pallen M.J."/>
        </authorList>
    </citation>
    <scope>NUCLEOTIDE SEQUENCE</scope>
    <source>
        <strain evidence="2">CHK118-2852</strain>
    </source>
</reference>
<evidence type="ECO:0000313" key="2">
    <source>
        <dbReference type="EMBL" id="HIZ92370.1"/>
    </source>
</evidence>
<reference evidence="2" key="2">
    <citation type="submission" date="2021-04" db="EMBL/GenBank/DDBJ databases">
        <authorList>
            <person name="Gilroy R."/>
        </authorList>
    </citation>
    <scope>NUCLEOTIDE SEQUENCE</scope>
    <source>
        <strain evidence="2">CHK118-2852</strain>
    </source>
</reference>
<keyword evidence="1" id="KW-0812">Transmembrane</keyword>
<feature type="transmembrane region" description="Helical" evidence="1">
    <location>
        <begin position="311"/>
        <end position="330"/>
    </location>
</feature>
<feature type="transmembrane region" description="Helical" evidence="1">
    <location>
        <begin position="260"/>
        <end position="277"/>
    </location>
</feature>
<feature type="transmembrane region" description="Helical" evidence="1">
    <location>
        <begin position="55"/>
        <end position="80"/>
    </location>
</feature>
<feature type="transmembrane region" description="Helical" evidence="1">
    <location>
        <begin position="115"/>
        <end position="132"/>
    </location>
</feature>
<gene>
    <name evidence="2" type="ORF">H9807_09705</name>
</gene>
<dbReference type="EMBL" id="DXAV01000082">
    <property type="protein sequence ID" value="HIZ92370.1"/>
    <property type="molecule type" value="Genomic_DNA"/>
</dbReference>
<accession>A0A9D2H0E5</accession>
<dbReference type="AlphaFoldDB" id="A0A9D2H0E5"/>
<evidence type="ECO:0000313" key="3">
    <source>
        <dbReference type="Proteomes" id="UP000824108"/>
    </source>
</evidence>
<keyword evidence="1" id="KW-0472">Membrane</keyword>
<feature type="transmembrane region" description="Helical" evidence="1">
    <location>
        <begin position="144"/>
        <end position="168"/>
    </location>
</feature>
<name>A0A9D2H0E5_9BACE</name>
<protein>
    <recommendedName>
        <fullName evidence="4">Transmembrane protein</fullName>
    </recommendedName>
</protein>
<comment type="caution">
    <text evidence="2">The sequence shown here is derived from an EMBL/GenBank/DDBJ whole genome shotgun (WGS) entry which is preliminary data.</text>
</comment>
<keyword evidence="1" id="KW-1133">Transmembrane helix</keyword>
<sequence>MRRQRFQNKVATGRFILPVALLISTICWTAVVMLLPDATTEKINWPLWFKEIGNWFPKGFFPSLVGFALHILACFLLINLNNIFAIIRIRTSIQSFLYLLLTAAIPQFYQELPGLLVGLCFLTAFYQLFGSYRQERSSGVLFNAFAFAGIASLFVPQSLLLTPLLWIGAASFQSLNLKSLLASLIGFALPWWILLSYTVLTDTSQMFFHQLFYETILFRPIGYGFEFWMIWPLGILFLLFVASTFHYFLNGYEDKIRTRAYLYFLILFSCYLFIGIGLQPYLFTAFCPLLLIVISMLAGHLFALTSSKLSNAFFVISLIGISAMFAYHVWMLL</sequence>